<dbReference type="AlphaFoldDB" id="A0A199XPT3"/>
<comment type="caution">
    <text evidence="1">The sequence shown here is derived from an EMBL/GenBank/DDBJ whole genome shotgun (WGS) entry which is preliminary data.</text>
</comment>
<dbReference type="OrthoDB" id="759561at2"/>
<dbReference type="PATRIC" id="fig|29536.5.peg.2312"/>
<protein>
    <submittedName>
        <fullName evidence="1">Uncharacterized protein</fullName>
    </submittedName>
</protein>
<evidence type="ECO:0000313" key="1">
    <source>
        <dbReference type="EMBL" id="OAZ03427.1"/>
    </source>
</evidence>
<dbReference type="Proteomes" id="UP000093807">
    <property type="component" value="Unassembled WGS sequence"/>
</dbReference>
<reference evidence="1 2" key="1">
    <citation type="submission" date="2016-06" db="EMBL/GenBank/DDBJ databases">
        <title>Draft genome sequence of Flavobacterium succinicans strain DD5b.</title>
        <authorList>
            <person name="Poehlein A."/>
            <person name="Daniel R."/>
            <person name="Simeonova D.D."/>
        </authorList>
    </citation>
    <scope>NUCLEOTIDE SEQUENCE [LARGE SCALE GENOMIC DNA]</scope>
    <source>
        <strain evidence="1 2">DD5b</strain>
    </source>
</reference>
<proteinExistence type="predicted"/>
<gene>
    <name evidence="1" type="ORF">FLB_22160</name>
</gene>
<keyword evidence="2" id="KW-1185">Reference proteome</keyword>
<dbReference type="EMBL" id="JMTM01000060">
    <property type="protein sequence ID" value="OAZ03427.1"/>
    <property type="molecule type" value="Genomic_DNA"/>
</dbReference>
<evidence type="ECO:0000313" key="2">
    <source>
        <dbReference type="Proteomes" id="UP000093807"/>
    </source>
</evidence>
<accession>A0A199XPT3</accession>
<dbReference type="PROSITE" id="PS51257">
    <property type="entry name" value="PROKAR_LIPOPROTEIN"/>
    <property type="match status" value="1"/>
</dbReference>
<organism evidence="1 2">
    <name type="scientific">Flavobacterium succinicans</name>
    <dbReference type="NCBI Taxonomy" id="29536"/>
    <lineage>
        <taxon>Bacteria</taxon>
        <taxon>Pseudomonadati</taxon>
        <taxon>Bacteroidota</taxon>
        <taxon>Flavobacteriia</taxon>
        <taxon>Flavobacteriales</taxon>
        <taxon>Flavobacteriaceae</taxon>
        <taxon>Flavobacterium</taxon>
    </lineage>
</organism>
<name>A0A199XPT3_9FLAO</name>
<sequence>MKKLVTIGFLISLIACNQNKSSEKTDSEKENTKEVINAMLSKMYVGDRESKYPLKDTLLFSKEIVALNTKCDSITTLDTKRIANSNSPSDKPLLREGSSVSSLYEGVTDYKINKINDNGKNIEVLVTLSNKFYKDQKPWNERIILITEGGLKIDDIYFDQNLASASSLKNNLRTFSQQKIQ</sequence>
<dbReference type="RefSeq" id="WP_064715994.1">
    <property type="nucleotide sequence ID" value="NZ_JMTM01000060.1"/>
</dbReference>